<name>A0ABX0F6X3_9BACL</name>
<organism evidence="6 7">
    <name type="scientific">Saccharibacillus alkalitolerans</name>
    <dbReference type="NCBI Taxonomy" id="2705290"/>
    <lineage>
        <taxon>Bacteria</taxon>
        <taxon>Bacillati</taxon>
        <taxon>Bacillota</taxon>
        <taxon>Bacilli</taxon>
        <taxon>Bacillales</taxon>
        <taxon>Paenibacillaceae</taxon>
        <taxon>Saccharibacillus</taxon>
    </lineage>
</organism>
<evidence type="ECO:0000256" key="3">
    <source>
        <dbReference type="ARBA" id="ARBA00022827"/>
    </source>
</evidence>
<keyword evidence="2" id="KW-0285">Flavoprotein</keyword>
<comment type="caution">
    <text evidence="6">The sequence shown here is derived from an EMBL/GenBank/DDBJ whole genome shotgun (WGS) entry which is preliminary data.</text>
</comment>
<dbReference type="Gene3D" id="3.40.50.360">
    <property type="match status" value="1"/>
</dbReference>
<dbReference type="EMBL" id="JAAFGS010000004">
    <property type="protein sequence ID" value="NGZ76532.1"/>
    <property type="molecule type" value="Genomic_DNA"/>
</dbReference>
<dbReference type="Proteomes" id="UP000800303">
    <property type="component" value="Unassembled WGS sequence"/>
</dbReference>
<dbReference type="InterPro" id="IPR003680">
    <property type="entry name" value="Flavodoxin_fold"/>
</dbReference>
<evidence type="ECO:0000256" key="2">
    <source>
        <dbReference type="ARBA" id="ARBA00022630"/>
    </source>
</evidence>
<gene>
    <name evidence="6" type="ORF">GYN08_14485</name>
</gene>
<dbReference type="PANTHER" id="PTHR46305">
    <property type="match status" value="1"/>
</dbReference>
<proteinExistence type="inferred from homology"/>
<dbReference type="RefSeq" id="WP_166275393.1">
    <property type="nucleotide sequence ID" value="NZ_JAAFGS010000004.1"/>
</dbReference>
<dbReference type="Pfam" id="PF02525">
    <property type="entry name" value="Flavodoxin_2"/>
    <property type="match status" value="1"/>
</dbReference>
<evidence type="ECO:0000256" key="1">
    <source>
        <dbReference type="ARBA" id="ARBA00001974"/>
    </source>
</evidence>
<comment type="cofactor">
    <cofactor evidence="1">
        <name>FAD</name>
        <dbReference type="ChEBI" id="CHEBI:57692"/>
    </cofactor>
</comment>
<dbReference type="PANTHER" id="PTHR46305:SF3">
    <property type="entry name" value="NADPH:QUINONE OXIDOREDUCTASE MDAB"/>
    <property type="match status" value="1"/>
</dbReference>
<evidence type="ECO:0000313" key="6">
    <source>
        <dbReference type="EMBL" id="NGZ76532.1"/>
    </source>
</evidence>
<evidence type="ECO:0000259" key="5">
    <source>
        <dbReference type="Pfam" id="PF02525"/>
    </source>
</evidence>
<sequence>MSNILIINGHQFYPYSQGRLNKTLVDETVSILSEQHNVKTTTVQEGYDIKEEQEKIKWADTIIFQTPIYWFSLPTLFKQYFDEVYEYGVIFAGAERYGQGGLLTGKTYMLSTTWNAPESEYGTPDGFFKGLDLEGTLEHIHATQRFVGMEALESFSIHDVIANPQVETYLVKLREHLNKVFELKLAV</sequence>
<evidence type="ECO:0000256" key="4">
    <source>
        <dbReference type="ARBA" id="ARBA00037981"/>
    </source>
</evidence>
<comment type="similarity">
    <text evidence="4">Belongs to the oxidoreductase MdaB family.</text>
</comment>
<accession>A0ABX0F6X3</accession>
<dbReference type="SUPFAM" id="SSF52218">
    <property type="entry name" value="Flavoproteins"/>
    <property type="match status" value="1"/>
</dbReference>
<evidence type="ECO:0000313" key="7">
    <source>
        <dbReference type="Proteomes" id="UP000800303"/>
    </source>
</evidence>
<protein>
    <submittedName>
        <fullName evidence="6">NAD(P)H-dependent oxidoreductase</fullName>
    </submittedName>
</protein>
<feature type="domain" description="Flavodoxin-like fold" evidence="5">
    <location>
        <begin position="3"/>
        <end position="176"/>
    </location>
</feature>
<dbReference type="InterPro" id="IPR052397">
    <property type="entry name" value="NADPH-QR_MdaB"/>
</dbReference>
<keyword evidence="7" id="KW-1185">Reference proteome</keyword>
<reference evidence="6 7" key="1">
    <citation type="submission" date="2020-01" db="EMBL/GenBank/DDBJ databases">
        <title>Polyphasic characterisation and genomic insights into a novel alkali tolerant bacterium VR-M41.</title>
        <authorList>
            <person name="Vemuluri V.R."/>
        </authorList>
    </citation>
    <scope>NUCLEOTIDE SEQUENCE [LARGE SCALE GENOMIC DNA]</scope>
    <source>
        <strain evidence="6 7">VR-M41</strain>
    </source>
</reference>
<dbReference type="InterPro" id="IPR029039">
    <property type="entry name" value="Flavoprotein-like_sf"/>
</dbReference>
<keyword evidence="3" id="KW-0274">FAD</keyword>